<evidence type="ECO:0000313" key="2">
    <source>
        <dbReference type="EMBL" id="SHF31514.1"/>
    </source>
</evidence>
<accession>A0A1M5AN05</accession>
<dbReference type="Proteomes" id="UP000184147">
    <property type="component" value="Unassembled WGS sequence"/>
</dbReference>
<dbReference type="AlphaFoldDB" id="A0A1M5AN05"/>
<dbReference type="RefSeq" id="WP_073362909.1">
    <property type="nucleotide sequence ID" value="NZ_FQVQ01000006.1"/>
</dbReference>
<keyword evidence="3" id="KW-1185">Reference proteome</keyword>
<feature type="transmembrane region" description="Helical" evidence="1">
    <location>
        <begin position="51"/>
        <end position="73"/>
    </location>
</feature>
<organism evidence="2 3">
    <name type="scientific">Flavobacterium fontis</name>
    <dbReference type="NCBI Taxonomy" id="1124188"/>
    <lineage>
        <taxon>Bacteria</taxon>
        <taxon>Pseudomonadati</taxon>
        <taxon>Bacteroidota</taxon>
        <taxon>Flavobacteriia</taxon>
        <taxon>Flavobacteriales</taxon>
        <taxon>Flavobacteriaceae</taxon>
        <taxon>Flavobacterium</taxon>
    </lineage>
</organism>
<name>A0A1M5AN05_9FLAO</name>
<evidence type="ECO:0000313" key="3">
    <source>
        <dbReference type="Proteomes" id="UP000184147"/>
    </source>
</evidence>
<dbReference type="EMBL" id="FQVQ01000006">
    <property type="protein sequence ID" value="SHF31514.1"/>
    <property type="molecule type" value="Genomic_DNA"/>
</dbReference>
<feature type="transmembrane region" description="Helical" evidence="1">
    <location>
        <begin position="79"/>
        <end position="97"/>
    </location>
</feature>
<keyword evidence="1" id="KW-0812">Transmembrane</keyword>
<sequence length="150" mass="17314">MTTLKNNNQFVHFSKKFGLITPNQVILINGTQQESIDLESISTVNLFKKRIFSVNLLLFAAGILFLAVAYFLYMINDAMLFWSTLAIGSIMTSYSLVHKFHSYRLVILEKNKAIHEVKATQFHRKCIKEFYASIHHKTVNAKRKNKVMAE</sequence>
<proteinExistence type="predicted"/>
<reference evidence="2 3" key="1">
    <citation type="submission" date="2016-11" db="EMBL/GenBank/DDBJ databases">
        <authorList>
            <person name="Jaros S."/>
            <person name="Januszkiewicz K."/>
            <person name="Wedrychowicz H."/>
        </authorList>
    </citation>
    <scope>NUCLEOTIDE SEQUENCE [LARGE SCALE GENOMIC DNA]</scope>
    <source>
        <strain evidence="2 3">DSM 25660</strain>
    </source>
</reference>
<dbReference type="OrthoDB" id="1352502at2"/>
<protein>
    <submittedName>
        <fullName evidence="2">Uncharacterized protein</fullName>
    </submittedName>
</protein>
<evidence type="ECO:0000256" key="1">
    <source>
        <dbReference type="SAM" id="Phobius"/>
    </source>
</evidence>
<gene>
    <name evidence="2" type="ORF">SAMN05444377_106145</name>
</gene>
<keyword evidence="1" id="KW-0472">Membrane</keyword>
<keyword evidence="1" id="KW-1133">Transmembrane helix</keyword>